<reference evidence="1 2" key="1">
    <citation type="journal article" date="2012" name="BMC Genomics">
        <title>Comparative genomic analysis of human infective Trypanosoma cruzi lineages with the bat-restricted subspecies T. cruzi marinkellei.</title>
        <authorList>
            <person name="Franzen O."/>
            <person name="Talavera-Lopez C."/>
            <person name="Ochaya S."/>
            <person name="Butler C.E."/>
            <person name="Messenger L.A."/>
            <person name="Lewis M.D."/>
            <person name="Llewellyn M.S."/>
            <person name="Marinkelle C.J."/>
            <person name="Tyler K.M."/>
            <person name="Miles M.A."/>
            <person name="Andersson B."/>
        </authorList>
    </citation>
    <scope>NUCLEOTIDE SEQUENCE [LARGE SCALE GENOMIC DNA]</scope>
    <source>
        <strain evidence="1 2">B7</strain>
    </source>
</reference>
<sequence>MWAKGRLVHEGALRRELREVRRRTTIPGAETVVKPRWLRTVAFYFHLCPGGPQEMLFYCRCCCGMRRRNGWLCARGGGARFLIISRAIREQTNSTTPEERLASLVGGGACCASTREEVSVRFLAPVCCVLSYWNLLRRWPMLTVALSARPLLSTWGSFFPRGTNCQGHTKETKSSGLLHLSHVALRVGFWDRVNHCCWSSKAGMGLLQSPRNYFYGFRSGVVVPLNSAEYLSVIQNPGGWVASGSYTAVRAQNDEAHPPFCAFHLPLLLHPSCVSAVLLLLLLLL</sequence>
<organism evidence="1 2">
    <name type="scientific">Trypanosoma cruzi marinkellei</name>
    <dbReference type="NCBI Taxonomy" id="85056"/>
    <lineage>
        <taxon>Eukaryota</taxon>
        <taxon>Discoba</taxon>
        <taxon>Euglenozoa</taxon>
        <taxon>Kinetoplastea</taxon>
        <taxon>Metakinetoplastina</taxon>
        <taxon>Trypanosomatida</taxon>
        <taxon>Trypanosomatidae</taxon>
        <taxon>Trypanosoma</taxon>
        <taxon>Schizotrypanum</taxon>
    </lineage>
</organism>
<keyword evidence="2" id="KW-1185">Reference proteome</keyword>
<protein>
    <submittedName>
        <fullName evidence="1">Uncharacterized protein</fullName>
    </submittedName>
</protein>
<dbReference type="Proteomes" id="UP000007350">
    <property type="component" value="Unassembled WGS sequence"/>
</dbReference>
<proteinExistence type="predicted"/>
<dbReference type="EMBL" id="AHKC01012795">
    <property type="protein sequence ID" value="EKF29678.1"/>
    <property type="molecule type" value="Genomic_DNA"/>
</dbReference>
<name>K2M3X7_TRYCR</name>
<accession>K2M3X7</accession>
<comment type="caution">
    <text evidence="1">The sequence shown here is derived from an EMBL/GenBank/DDBJ whole genome shotgun (WGS) entry which is preliminary data.</text>
</comment>
<evidence type="ECO:0000313" key="1">
    <source>
        <dbReference type="EMBL" id="EKF29678.1"/>
    </source>
</evidence>
<gene>
    <name evidence="1" type="ORF">MOQ_006526</name>
</gene>
<feature type="non-terminal residue" evidence="1">
    <location>
        <position position="285"/>
    </location>
</feature>
<dbReference type="AlphaFoldDB" id="K2M3X7"/>
<evidence type="ECO:0000313" key="2">
    <source>
        <dbReference type="Proteomes" id="UP000007350"/>
    </source>
</evidence>